<sequence length="878" mass="97871">MLLMSLSKKCISIPASNFTDQSALLAFKDHITFDPQNMLAHNWSSKTSFCNWMGVSCSVRRQRVTALDLSSMGLLGTIPPQLGNLSFLQYLILYNNSFHGDLPSEIGNLHRLQQMDIGSNKLSLVIPESFGSLQRLEELRFDGNNLTGTIPSTIFNISSLKVLDLMFNGLFGSLPKNMCDHLPRLEMLFLSTNQLSGQIPSDLFKCRELQSLWLPYNNFTGVIPEELGFLPMLEILNLGVNMLSGSMPRFLGNMSRLEILDLSYNKMTGNTLNFITSLTNCRQLKELHIGDNPLDGMLPNSVGNLSSFLTNFYAYASKLQGNIPGEIGNLSNLIVLSLEENSLMGPIPTTVGGLRKIQVLYLFKNNLNGSIPPDICLARRLAIITLNNNVLSGEIPSCIGNLTSLRELYLHFNILSSTIPMALWSLKDLLILNLHSNFLYGSLPSQVGEMEAAIRIRLSSNQLSGNIPSTIGSIQNLIRFSLSKNSFQGSIPEAFGGLVSLELLDLSQNNLSGEIPKSLEALKYLEFFNASFNGLQGEIPRGGPFANFTASSFIMNKGLCGPSRLQVPPCSIESRKDSKTKSRLLRFSLPTVASILLVVAFIFLVMGCRRRYRKDPIPEALPVTAIQRRISYLELRRATNEFQESNLLGVGSFGSVYQGMLPDGLNVAVKIFNLQLQRAFRSFDTECEIIRNIRHRNLVKIICSCSNLDFKALVLEYMPKGSLEKWLYSHNYCLDIIQRVNIMIDVASALEYLHHGYPSPVVHCDLKPSNVLLDEDMVAHVCDFGIAKLLGENESFAQTRTLATIGYMAPVIDIVDSNMLNRGDGYSLKKEHCVTSIMELALQCVNESPEERMAMVEILARLKNIKAEFLRDSERRRP</sequence>
<evidence type="ECO:0000313" key="1">
    <source>
        <dbReference type="EMBL" id="KAL3568916.1"/>
    </source>
</evidence>
<keyword evidence="2" id="KW-1185">Reference proteome</keyword>
<evidence type="ECO:0000313" key="2">
    <source>
        <dbReference type="Proteomes" id="UP000309997"/>
    </source>
</evidence>
<protein>
    <submittedName>
        <fullName evidence="1">Uncharacterized protein</fullName>
    </submittedName>
</protein>
<dbReference type="EMBL" id="RCHU02000016">
    <property type="protein sequence ID" value="KAL3568916.1"/>
    <property type="molecule type" value="Genomic_DNA"/>
</dbReference>
<gene>
    <name evidence="1" type="ORF">D5086_028806</name>
</gene>
<accession>A0ACC4ARW1</accession>
<reference evidence="1 2" key="1">
    <citation type="journal article" date="2024" name="Plant Biotechnol. J.">
        <title>Genome and CRISPR/Cas9 system of a widespread forest tree (Populus alba) in the world.</title>
        <authorList>
            <person name="Liu Y.J."/>
            <person name="Jiang P.F."/>
            <person name="Han X.M."/>
            <person name="Li X.Y."/>
            <person name="Wang H.M."/>
            <person name="Wang Y.J."/>
            <person name="Wang X.X."/>
            <person name="Zeng Q.Y."/>
        </authorList>
    </citation>
    <scope>NUCLEOTIDE SEQUENCE [LARGE SCALE GENOMIC DNA]</scope>
    <source>
        <strain evidence="2">cv. PAL-ZL1</strain>
    </source>
</reference>
<proteinExistence type="predicted"/>
<comment type="caution">
    <text evidence="1">The sequence shown here is derived from an EMBL/GenBank/DDBJ whole genome shotgun (WGS) entry which is preliminary data.</text>
</comment>
<name>A0ACC4ARW1_POPAL</name>
<dbReference type="Proteomes" id="UP000309997">
    <property type="component" value="Unassembled WGS sequence"/>
</dbReference>
<organism evidence="1 2">
    <name type="scientific">Populus alba</name>
    <name type="common">White poplar</name>
    <dbReference type="NCBI Taxonomy" id="43335"/>
    <lineage>
        <taxon>Eukaryota</taxon>
        <taxon>Viridiplantae</taxon>
        <taxon>Streptophyta</taxon>
        <taxon>Embryophyta</taxon>
        <taxon>Tracheophyta</taxon>
        <taxon>Spermatophyta</taxon>
        <taxon>Magnoliopsida</taxon>
        <taxon>eudicotyledons</taxon>
        <taxon>Gunneridae</taxon>
        <taxon>Pentapetalae</taxon>
        <taxon>rosids</taxon>
        <taxon>fabids</taxon>
        <taxon>Malpighiales</taxon>
        <taxon>Salicaceae</taxon>
        <taxon>Saliceae</taxon>
        <taxon>Populus</taxon>
    </lineage>
</organism>